<evidence type="ECO:0000313" key="3">
    <source>
        <dbReference type="Proteomes" id="UP001152803"/>
    </source>
</evidence>
<evidence type="ECO:0000256" key="1">
    <source>
        <dbReference type="SAM" id="MobiDB-lite"/>
    </source>
</evidence>
<feature type="region of interest" description="Disordered" evidence="1">
    <location>
        <begin position="1"/>
        <end position="45"/>
    </location>
</feature>
<dbReference type="GO" id="GO:0005096">
    <property type="term" value="F:GTPase activator activity"/>
    <property type="evidence" value="ECO:0007669"/>
    <property type="project" value="TreeGrafter"/>
</dbReference>
<dbReference type="GO" id="GO:0006887">
    <property type="term" value="P:exocytosis"/>
    <property type="evidence" value="ECO:0007669"/>
    <property type="project" value="TreeGrafter"/>
</dbReference>
<name>A0A9Q1HQM3_CONCO</name>
<gene>
    <name evidence="2" type="ORF">COCON_G00194230</name>
</gene>
<dbReference type="PANTHER" id="PTHR10241">
    <property type="entry name" value="LETHAL 2 GIANT LARVAE PROTEIN"/>
    <property type="match status" value="1"/>
</dbReference>
<dbReference type="GO" id="GO:0005886">
    <property type="term" value="C:plasma membrane"/>
    <property type="evidence" value="ECO:0007669"/>
    <property type="project" value="TreeGrafter"/>
</dbReference>
<proteinExistence type="predicted"/>
<accession>A0A9Q1HQM3</accession>
<dbReference type="EMBL" id="JAFJMO010000015">
    <property type="protein sequence ID" value="KAJ8255559.1"/>
    <property type="molecule type" value="Genomic_DNA"/>
</dbReference>
<dbReference type="AlphaFoldDB" id="A0A9Q1HQM3"/>
<dbReference type="GO" id="GO:0019905">
    <property type="term" value="F:syntaxin binding"/>
    <property type="evidence" value="ECO:0007669"/>
    <property type="project" value="TreeGrafter"/>
</dbReference>
<dbReference type="OrthoDB" id="19944at2759"/>
<reference evidence="2" key="1">
    <citation type="journal article" date="2023" name="Science">
        <title>Genome structures resolve the early diversification of teleost fishes.</title>
        <authorList>
            <person name="Parey E."/>
            <person name="Louis A."/>
            <person name="Montfort J."/>
            <person name="Bouchez O."/>
            <person name="Roques C."/>
            <person name="Iampietro C."/>
            <person name="Lluch J."/>
            <person name="Castinel A."/>
            <person name="Donnadieu C."/>
            <person name="Desvignes T."/>
            <person name="Floi Bucao C."/>
            <person name="Jouanno E."/>
            <person name="Wen M."/>
            <person name="Mejri S."/>
            <person name="Dirks R."/>
            <person name="Jansen H."/>
            <person name="Henkel C."/>
            <person name="Chen W.J."/>
            <person name="Zahm M."/>
            <person name="Cabau C."/>
            <person name="Klopp C."/>
            <person name="Thompson A.W."/>
            <person name="Robinson-Rechavi M."/>
            <person name="Braasch I."/>
            <person name="Lecointre G."/>
            <person name="Bobe J."/>
            <person name="Postlethwait J.H."/>
            <person name="Berthelot C."/>
            <person name="Roest Crollius H."/>
            <person name="Guiguen Y."/>
        </authorList>
    </citation>
    <scope>NUCLEOTIDE SEQUENCE</scope>
    <source>
        <strain evidence="2">Concon-B</strain>
    </source>
</reference>
<comment type="caution">
    <text evidence="2">The sequence shown here is derived from an EMBL/GenBank/DDBJ whole genome shotgun (WGS) entry which is preliminary data.</text>
</comment>
<organism evidence="2 3">
    <name type="scientific">Conger conger</name>
    <name type="common">Conger eel</name>
    <name type="synonym">Muraena conger</name>
    <dbReference type="NCBI Taxonomy" id="82655"/>
    <lineage>
        <taxon>Eukaryota</taxon>
        <taxon>Metazoa</taxon>
        <taxon>Chordata</taxon>
        <taxon>Craniata</taxon>
        <taxon>Vertebrata</taxon>
        <taxon>Euteleostomi</taxon>
        <taxon>Actinopterygii</taxon>
        <taxon>Neopterygii</taxon>
        <taxon>Teleostei</taxon>
        <taxon>Anguilliformes</taxon>
        <taxon>Congridae</taxon>
        <taxon>Conger</taxon>
    </lineage>
</organism>
<protein>
    <submittedName>
        <fullName evidence="2">Uncharacterized protein</fullName>
    </submittedName>
</protein>
<dbReference type="GO" id="GO:0045159">
    <property type="term" value="F:myosin II binding"/>
    <property type="evidence" value="ECO:0007669"/>
    <property type="project" value="TreeGrafter"/>
</dbReference>
<dbReference type="GO" id="GO:0031201">
    <property type="term" value="C:SNARE complex"/>
    <property type="evidence" value="ECO:0007669"/>
    <property type="project" value="TreeGrafter"/>
</dbReference>
<dbReference type="PANTHER" id="PTHR10241:SF19">
    <property type="entry name" value="SYNTAXIN-BINDING PROTEIN 5-LIKE"/>
    <property type="match status" value="1"/>
</dbReference>
<feature type="compositionally biased region" description="Basic and acidic residues" evidence="1">
    <location>
        <begin position="31"/>
        <end position="45"/>
    </location>
</feature>
<dbReference type="GO" id="GO:0006893">
    <property type="term" value="P:Golgi to plasma membrane transport"/>
    <property type="evidence" value="ECO:0007669"/>
    <property type="project" value="TreeGrafter"/>
</dbReference>
<keyword evidence="3" id="KW-1185">Reference proteome</keyword>
<dbReference type="Proteomes" id="UP001152803">
    <property type="component" value="Unassembled WGS sequence"/>
</dbReference>
<sequence length="222" mass="23807">MNAVRLMVQDPGQVQVITPHPEPHQCSQGSDPDRGAHPHAVTEPERGVSRSRFCCVQDVRLGLRRPTSRLPFPTVTPAVHLCTLSAAGTPTTASTPREIEVQETLVSENFQICKTVRHGFPYQPTALAFDPVQKILAIGSRSGGTVKLLGPVARLQQISCLMMSLPTCWVDDMGEPLALLSPALCVSVKCSLPTLGHAVNALQSPAGSLTGCQRDDVISCLR</sequence>
<evidence type="ECO:0000313" key="2">
    <source>
        <dbReference type="EMBL" id="KAJ8255559.1"/>
    </source>
</evidence>